<comment type="caution">
    <text evidence="1">The sequence shown here is derived from an EMBL/GenBank/DDBJ whole genome shotgun (WGS) entry which is preliminary data.</text>
</comment>
<evidence type="ECO:0000313" key="1">
    <source>
        <dbReference type="EMBL" id="KAI5659605.1"/>
    </source>
</evidence>
<name>A0ACC0AFE7_CATRO</name>
<keyword evidence="2" id="KW-1185">Reference proteome</keyword>
<reference evidence="2" key="1">
    <citation type="journal article" date="2023" name="Nat. Plants">
        <title>Single-cell RNA sequencing provides a high-resolution roadmap for understanding the multicellular compartmentation of specialized metabolism.</title>
        <authorList>
            <person name="Sun S."/>
            <person name="Shen X."/>
            <person name="Li Y."/>
            <person name="Li Y."/>
            <person name="Wang S."/>
            <person name="Li R."/>
            <person name="Zhang H."/>
            <person name="Shen G."/>
            <person name="Guo B."/>
            <person name="Wei J."/>
            <person name="Xu J."/>
            <person name="St-Pierre B."/>
            <person name="Chen S."/>
            <person name="Sun C."/>
        </authorList>
    </citation>
    <scope>NUCLEOTIDE SEQUENCE [LARGE SCALE GENOMIC DNA]</scope>
</reference>
<proteinExistence type="predicted"/>
<accession>A0ACC0AFE7</accession>
<protein>
    <submittedName>
        <fullName evidence="1">Uncharacterized protein</fullName>
    </submittedName>
</protein>
<dbReference type="Proteomes" id="UP001060085">
    <property type="component" value="Linkage Group LG06"/>
</dbReference>
<sequence>MAATTDESMESLLLAFDEIFDNAKSSITELQSLQSSFHAEMKKREALELSIHSLRSENERLTKLYEESLGKVSDKIELHANFRRLEEELKRMNNEHLHKEINYQNAMELIKQDHATRIEELESHIRFHVIQKAENEATINQLHQNLASQKNHIDFLTARLEEVCSDMESKYHYEIQGLKDCLLVDQEEKIELSEKVQNLEKELLISRTKLAENQLDLTSNQHAETLKQKIMKLRRENEVLKRRLNDENCPISSR</sequence>
<dbReference type="EMBL" id="CM044706">
    <property type="protein sequence ID" value="KAI5659605.1"/>
    <property type="molecule type" value="Genomic_DNA"/>
</dbReference>
<evidence type="ECO:0000313" key="2">
    <source>
        <dbReference type="Proteomes" id="UP001060085"/>
    </source>
</evidence>
<organism evidence="1 2">
    <name type="scientific">Catharanthus roseus</name>
    <name type="common">Madagascar periwinkle</name>
    <name type="synonym">Vinca rosea</name>
    <dbReference type="NCBI Taxonomy" id="4058"/>
    <lineage>
        <taxon>Eukaryota</taxon>
        <taxon>Viridiplantae</taxon>
        <taxon>Streptophyta</taxon>
        <taxon>Embryophyta</taxon>
        <taxon>Tracheophyta</taxon>
        <taxon>Spermatophyta</taxon>
        <taxon>Magnoliopsida</taxon>
        <taxon>eudicotyledons</taxon>
        <taxon>Gunneridae</taxon>
        <taxon>Pentapetalae</taxon>
        <taxon>asterids</taxon>
        <taxon>lamiids</taxon>
        <taxon>Gentianales</taxon>
        <taxon>Apocynaceae</taxon>
        <taxon>Rauvolfioideae</taxon>
        <taxon>Vinceae</taxon>
        <taxon>Catharanthinae</taxon>
        <taxon>Catharanthus</taxon>
    </lineage>
</organism>
<gene>
    <name evidence="1" type="ORF">M9H77_28398</name>
</gene>